<reference evidence="2" key="1">
    <citation type="journal article" date="2014" name="Front. Microbiol.">
        <title>High frequency of phylogenetically diverse reductive dehalogenase-homologous genes in deep subseafloor sedimentary metagenomes.</title>
        <authorList>
            <person name="Kawai M."/>
            <person name="Futagami T."/>
            <person name="Toyoda A."/>
            <person name="Takaki Y."/>
            <person name="Nishi S."/>
            <person name="Hori S."/>
            <person name="Arai W."/>
            <person name="Tsubouchi T."/>
            <person name="Morono Y."/>
            <person name="Uchiyama I."/>
            <person name="Ito T."/>
            <person name="Fujiyama A."/>
            <person name="Inagaki F."/>
            <person name="Takami H."/>
        </authorList>
    </citation>
    <scope>NUCLEOTIDE SEQUENCE</scope>
    <source>
        <strain evidence="2">Expedition CK06-06</strain>
    </source>
</reference>
<name>X0ZKG6_9ZZZZ</name>
<protein>
    <submittedName>
        <fullName evidence="2">Uncharacterized protein</fullName>
    </submittedName>
</protein>
<keyword evidence="1" id="KW-1133">Transmembrane helix</keyword>
<gene>
    <name evidence="2" type="ORF">S01H4_19734</name>
</gene>
<keyword evidence="1" id="KW-0812">Transmembrane</keyword>
<comment type="caution">
    <text evidence="2">The sequence shown here is derived from an EMBL/GenBank/DDBJ whole genome shotgun (WGS) entry which is preliminary data.</text>
</comment>
<evidence type="ECO:0000256" key="1">
    <source>
        <dbReference type="SAM" id="Phobius"/>
    </source>
</evidence>
<organism evidence="2">
    <name type="scientific">marine sediment metagenome</name>
    <dbReference type="NCBI Taxonomy" id="412755"/>
    <lineage>
        <taxon>unclassified sequences</taxon>
        <taxon>metagenomes</taxon>
        <taxon>ecological metagenomes</taxon>
    </lineage>
</organism>
<accession>X0ZKG6</accession>
<dbReference type="EMBL" id="BART01008819">
    <property type="protein sequence ID" value="GAG58567.1"/>
    <property type="molecule type" value="Genomic_DNA"/>
</dbReference>
<proteinExistence type="predicted"/>
<feature type="transmembrane region" description="Helical" evidence="1">
    <location>
        <begin position="6"/>
        <end position="26"/>
    </location>
</feature>
<sequence length="62" mass="7190">MSDYLIAGLIGFCAGFFVMWVIARIASYNLTQEMRKISDSLLRMSRWRNDLLASMKEREGRA</sequence>
<dbReference type="AlphaFoldDB" id="X0ZKG6"/>
<keyword evidence="1" id="KW-0472">Membrane</keyword>
<evidence type="ECO:0000313" key="2">
    <source>
        <dbReference type="EMBL" id="GAG58567.1"/>
    </source>
</evidence>